<dbReference type="AlphaFoldDB" id="A0AAD7U9X2"/>
<dbReference type="EMBL" id="JAQMWT010000464">
    <property type="protein sequence ID" value="KAJ8600981.1"/>
    <property type="molecule type" value="Genomic_DNA"/>
</dbReference>
<dbReference type="InterPro" id="IPR045499">
    <property type="entry name" value="DUF6492"/>
</dbReference>
<reference evidence="1" key="1">
    <citation type="submission" date="2023-01" db="EMBL/GenBank/DDBJ databases">
        <title>Metagenome sequencing of chrysophaentin producing Chrysophaeum taylorii.</title>
        <authorList>
            <person name="Davison J."/>
            <person name="Bewley C."/>
        </authorList>
    </citation>
    <scope>NUCLEOTIDE SEQUENCE</scope>
    <source>
        <strain evidence="1">NIES-1699</strain>
    </source>
</reference>
<name>A0AAD7U9X2_9STRA</name>
<accession>A0AAD7U9X2</accession>
<keyword evidence="2" id="KW-1185">Reference proteome</keyword>
<evidence type="ECO:0000313" key="2">
    <source>
        <dbReference type="Proteomes" id="UP001230188"/>
    </source>
</evidence>
<dbReference type="Pfam" id="PF20102">
    <property type="entry name" value="DUF6492"/>
    <property type="match status" value="1"/>
</dbReference>
<organism evidence="1 2">
    <name type="scientific">Chrysophaeum taylorii</name>
    <dbReference type="NCBI Taxonomy" id="2483200"/>
    <lineage>
        <taxon>Eukaryota</taxon>
        <taxon>Sar</taxon>
        <taxon>Stramenopiles</taxon>
        <taxon>Ochrophyta</taxon>
        <taxon>Pelagophyceae</taxon>
        <taxon>Pelagomonadales</taxon>
        <taxon>Pelagomonadaceae</taxon>
        <taxon>Chrysophaeum</taxon>
    </lineage>
</organism>
<evidence type="ECO:0000313" key="1">
    <source>
        <dbReference type="EMBL" id="KAJ8600981.1"/>
    </source>
</evidence>
<protein>
    <submittedName>
        <fullName evidence="1">Uncharacterized protein</fullName>
    </submittedName>
</protein>
<comment type="caution">
    <text evidence="1">The sequence shown here is derived from an EMBL/GenBank/DDBJ whole genome shotgun (WGS) entry which is preliminary data.</text>
</comment>
<dbReference type="Proteomes" id="UP001230188">
    <property type="component" value="Unassembled WGS sequence"/>
</dbReference>
<proteinExistence type="predicted"/>
<sequence>MRVFEKSLASIVRHVVDAEAVWVVSRSNAAVSAAIDRTNDGRVRWLDETGTFPFNYTSIRRALEVRSVRTGSETYAYAVGWYLQQLIKLYCGRAINGWDALPDADTLVIDSDVVFFRDVAFAERSRREERCATTYRYAFSREHHAAYAQTNAKLLGFEHPSPRPLSGVAHHMVFRADVVASIERAVARRHGLPIWAALLDPDRGILEKPQANTFSEYQLYFHFAGHKFPDSILVRQLYWANGPGPRSVVECSSIDRWPDAKIRPAKHDADAIEVDARAGYDFVAYHSYAKRRNCVYAPYQDTGVCFGPGCTYSCFKRRDESKYKRLDRSIVAPRLCADASSSL</sequence>
<gene>
    <name evidence="1" type="ORF">CTAYLR_006325</name>
</gene>